<dbReference type="Proteomes" id="UP000630353">
    <property type="component" value="Unassembled WGS sequence"/>
</dbReference>
<comment type="cofactor">
    <cofactor evidence="1 4">
        <name>pyridoxal 5'-phosphate</name>
        <dbReference type="ChEBI" id="CHEBI:597326"/>
    </cofactor>
</comment>
<reference evidence="6" key="1">
    <citation type="journal article" date="2014" name="Int. J. Syst. Evol. Microbiol.">
        <title>Complete genome sequence of Corynebacterium casei LMG S-19264T (=DSM 44701T), isolated from a smear-ripened cheese.</title>
        <authorList>
            <consortium name="US DOE Joint Genome Institute (JGI-PGF)"/>
            <person name="Walter F."/>
            <person name="Albersmeier A."/>
            <person name="Kalinowski J."/>
            <person name="Ruckert C."/>
        </authorList>
    </citation>
    <scope>NUCLEOTIDE SEQUENCE</scope>
    <source>
        <strain evidence="6">KCTC 42651</strain>
    </source>
</reference>
<dbReference type="PANTHER" id="PTHR43586:SF24">
    <property type="entry name" value="BLR4730 PROTEIN"/>
    <property type="match status" value="1"/>
</dbReference>
<dbReference type="InterPro" id="IPR000192">
    <property type="entry name" value="Aminotrans_V_dom"/>
</dbReference>
<keyword evidence="6" id="KW-0808">Transferase</keyword>
<evidence type="ECO:0000256" key="3">
    <source>
        <dbReference type="RuleBase" id="RU004075"/>
    </source>
</evidence>
<sequence length="413" mass="44459">MRLIRDPQSDGHQFALTGDDAMTLTDSQIARLRADTPSCAERIHFNNAGASPMPAPVYEAVAGHLALECEVGGYEAEARARPALERMYTALAELLRVAPHEIAYVENATRAWDMAFYSLPLREGDRIVTHASEYASNYLAFLQTAKRRGVAIDVAPSDASGQVDVDAMARLVGPRTRLVAVTHVPTQGGLVNPAAEIGRVAREHGLIYLLDACQSAGQIDLDVGAIGCHILSGTGRKFLRGPRGTGFLYVSDEIVERLEPPFVDLHAATWTGDDRYELAPGARRFENWESFVAGRVGLAAAVDYALALGLPAIEARIAGLAQDLRDRLAGIAGVTVHDQGVRRCGIVTFTRDGEPPEQLARRMAGHDVSISVSSAPYARLDLGARGLPSLARASLHCFNTLAEIERFCELVAG</sequence>
<evidence type="ECO:0000313" key="6">
    <source>
        <dbReference type="EMBL" id="GHD60324.1"/>
    </source>
</evidence>
<dbReference type="InterPro" id="IPR020578">
    <property type="entry name" value="Aminotrans_V_PyrdxlP_BS"/>
</dbReference>
<dbReference type="InterPro" id="IPR015422">
    <property type="entry name" value="PyrdxlP-dep_Trfase_small"/>
</dbReference>
<dbReference type="InterPro" id="IPR015424">
    <property type="entry name" value="PyrdxlP-dep_Trfase"/>
</dbReference>
<reference evidence="6" key="2">
    <citation type="submission" date="2020-09" db="EMBL/GenBank/DDBJ databases">
        <authorList>
            <person name="Sun Q."/>
            <person name="Kim S."/>
        </authorList>
    </citation>
    <scope>NUCLEOTIDE SEQUENCE</scope>
    <source>
        <strain evidence="6">KCTC 42651</strain>
    </source>
</reference>
<comment type="caution">
    <text evidence="6">The sequence shown here is derived from an EMBL/GenBank/DDBJ whole genome shotgun (WGS) entry which is preliminary data.</text>
</comment>
<accession>A0A918XVY1</accession>
<comment type="similarity">
    <text evidence="3">Belongs to the class-V pyridoxal-phosphate-dependent aminotransferase family.</text>
</comment>
<dbReference type="Pfam" id="PF00266">
    <property type="entry name" value="Aminotran_5"/>
    <property type="match status" value="1"/>
</dbReference>
<name>A0A918XVY1_9PROT</name>
<protein>
    <submittedName>
        <fullName evidence="6">Aminotransferase class V</fullName>
    </submittedName>
</protein>
<dbReference type="GO" id="GO:0008483">
    <property type="term" value="F:transaminase activity"/>
    <property type="evidence" value="ECO:0007669"/>
    <property type="project" value="UniProtKB-KW"/>
</dbReference>
<gene>
    <name evidence="6" type="ORF">GCM10017083_46010</name>
</gene>
<evidence type="ECO:0000313" key="7">
    <source>
        <dbReference type="Proteomes" id="UP000630353"/>
    </source>
</evidence>
<evidence type="ECO:0000256" key="1">
    <source>
        <dbReference type="ARBA" id="ARBA00001933"/>
    </source>
</evidence>
<feature type="domain" description="Aminotransferase class V" evidence="5">
    <location>
        <begin position="44"/>
        <end position="407"/>
    </location>
</feature>
<evidence type="ECO:0000256" key="4">
    <source>
        <dbReference type="RuleBase" id="RU004504"/>
    </source>
</evidence>
<dbReference type="Gene3D" id="3.90.1150.10">
    <property type="entry name" value="Aspartate Aminotransferase, domain 1"/>
    <property type="match status" value="1"/>
</dbReference>
<dbReference type="EMBL" id="BMZS01000012">
    <property type="protein sequence ID" value="GHD60324.1"/>
    <property type="molecule type" value="Genomic_DNA"/>
</dbReference>
<keyword evidence="6" id="KW-0032">Aminotransferase</keyword>
<organism evidence="6 7">
    <name type="scientific">Thalassobaculum fulvum</name>
    <dbReference type="NCBI Taxonomy" id="1633335"/>
    <lineage>
        <taxon>Bacteria</taxon>
        <taxon>Pseudomonadati</taxon>
        <taxon>Pseudomonadota</taxon>
        <taxon>Alphaproteobacteria</taxon>
        <taxon>Rhodospirillales</taxon>
        <taxon>Thalassobaculaceae</taxon>
        <taxon>Thalassobaculum</taxon>
    </lineage>
</organism>
<proteinExistence type="inferred from homology"/>
<dbReference type="PROSITE" id="PS00595">
    <property type="entry name" value="AA_TRANSFER_CLASS_5"/>
    <property type="match status" value="1"/>
</dbReference>
<evidence type="ECO:0000259" key="5">
    <source>
        <dbReference type="Pfam" id="PF00266"/>
    </source>
</evidence>
<evidence type="ECO:0000256" key="2">
    <source>
        <dbReference type="ARBA" id="ARBA00022898"/>
    </source>
</evidence>
<dbReference type="InterPro" id="IPR015421">
    <property type="entry name" value="PyrdxlP-dep_Trfase_major"/>
</dbReference>
<keyword evidence="2" id="KW-0663">Pyridoxal phosphate</keyword>
<dbReference type="AlphaFoldDB" id="A0A918XVY1"/>
<dbReference type="Gene3D" id="3.40.640.10">
    <property type="entry name" value="Type I PLP-dependent aspartate aminotransferase-like (Major domain)"/>
    <property type="match status" value="1"/>
</dbReference>
<dbReference type="SUPFAM" id="SSF53383">
    <property type="entry name" value="PLP-dependent transferases"/>
    <property type="match status" value="1"/>
</dbReference>
<dbReference type="PANTHER" id="PTHR43586">
    <property type="entry name" value="CYSTEINE DESULFURASE"/>
    <property type="match status" value="1"/>
</dbReference>
<keyword evidence="7" id="KW-1185">Reference proteome</keyword>